<dbReference type="AlphaFoldDB" id="A0A6G1HDT8"/>
<sequence>MLCPLERVKAVTFPASRRIRPCLRLLASTPHKATFSWRFMLSSTCSTRSRFKSGTSSMWTVSSVQQISCPSWACRQSRNLPHWQTGAVDRTKQLHQLQVSKVVLVIISWLILLILLKMWSEEGVEQMPASSVRRNYDFSDERRTKRYLYSCTSRCVMWLLLFAQKQILRVCYIACCWRMGRMVPR</sequence>
<dbReference type="Proteomes" id="UP000800041">
    <property type="component" value="Unassembled WGS sequence"/>
</dbReference>
<organism evidence="1 2">
    <name type="scientific">Aulographum hederae CBS 113979</name>
    <dbReference type="NCBI Taxonomy" id="1176131"/>
    <lineage>
        <taxon>Eukaryota</taxon>
        <taxon>Fungi</taxon>
        <taxon>Dikarya</taxon>
        <taxon>Ascomycota</taxon>
        <taxon>Pezizomycotina</taxon>
        <taxon>Dothideomycetes</taxon>
        <taxon>Pleosporomycetidae</taxon>
        <taxon>Aulographales</taxon>
        <taxon>Aulographaceae</taxon>
    </lineage>
</organism>
<evidence type="ECO:0000313" key="1">
    <source>
        <dbReference type="EMBL" id="KAF1991190.1"/>
    </source>
</evidence>
<proteinExistence type="predicted"/>
<dbReference type="EMBL" id="ML977140">
    <property type="protein sequence ID" value="KAF1991190.1"/>
    <property type="molecule type" value="Genomic_DNA"/>
</dbReference>
<protein>
    <submittedName>
        <fullName evidence="1">Uncharacterized protein</fullName>
    </submittedName>
</protein>
<evidence type="ECO:0000313" key="2">
    <source>
        <dbReference type="Proteomes" id="UP000800041"/>
    </source>
</evidence>
<keyword evidence="2" id="KW-1185">Reference proteome</keyword>
<name>A0A6G1HDT8_9PEZI</name>
<reference evidence="1" key="1">
    <citation type="journal article" date="2020" name="Stud. Mycol.">
        <title>101 Dothideomycetes genomes: a test case for predicting lifestyles and emergence of pathogens.</title>
        <authorList>
            <person name="Haridas S."/>
            <person name="Albert R."/>
            <person name="Binder M."/>
            <person name="Bloem J."/>
            <person name="Labutti K."/>
            <person name="Salamov A."/>
            <person name="Andreopoulos B."/>
            <person name="Baker S."/>
            <person name="Barry K."/>
            <person name="Bills G."/>
            <person name="Bluhm B."/>
            <person name="Cannon C."/>
            <person name="Castanera R."/>
            <person name="Culley D."/>
            <person name="Daum C."/>
            <person name="Ezra D."/>
            <person name="Gonzalez J."/>
            <person name="Henrissat B."/>
            <person name="Kuo A."/>
            <person name="Liang C."/>
            <person name="Lipzen A."/>
            <person name="Lutzoni F."/>
            <person name="Magnuson J."/>
            <person name="Mondo S."/>
            <person name="Nolan M."/>
            <person name="Ohm R."/>
            <person name="Pangilinan J."/>
            <person name="Park H.-J."/>
            <person name="Ramirez L."/>
            <person name="Alfaro M."/>
            <person name="Sun H."/>
            <person name="Tritt A."/>
            <person name="Yoshinaga Y."/>
            <person name="Zwiers L.-H."/>
            <person name="Turgeon B."/>
            <person name="Goodwin S."/>
            <person name="Spatafora J."/>
            <person name="Crous P."/>
            <person name="Grigoriev I."/>
        </authorList>
    </citation>
    <scope>NUCLEOTIDE SEQUENCE</scope>
    <source>
        <strain evidence="1">CBS 113979</strain>
    </source>
</reference>
<gene>
    <name evidence="1" type="ORF">K402DRAFT_172868</name>
</gene>
<accession>A0A6G1HDT8</accession>